<reference evidence="3 4" key="1">
    <citation type="submission" date="2019-02" db="EMBL/GenBank/DDBJ databases">
        <title>Draft genome sequence of Amycolatopsis sp. 8-3EHSu isolated from roots of Suaeda maritima.</title>
        <authorList>
            <person name="Duangmal K."/>
            <person name="Chantavorakit T."/>
        </authorList>
    </citation>
    <scope>NUCLEOTIDE SEQUENCE [LARGE SCALE GENOMIC DNA]</scope>
    <source>
        <strain evidence="3 4">8-3EHSu</strain>
    </source>
</reference>
<evidence type="ECO:0000313" key="3">
    <source>
        <dbReference type="EMBL" id="RZQ63488.1"/>
    </source>
</evidence>
<dbReference type="PANTHER" id="PTHR43586:SF15">
    <property type="entry name" value="BLR3095 PROTEIN"/>
    <property type="match status" value="1"/>
</dbReference>
<name>A0A4Q7J913_9PSEU</name>
<dbReference type="GO" id="GO:0008483">
    <property type="term" value="F:transaminase activity"/>
    <property type="evidence" value="ECO:0007669"/>
    <property type="project" value="UniProtKB-KW"/>
</dbReference>
<keyword evidence="1" id="KW-0045">Antibiotic biosynthesis</keyword>
<dbReference type="InterPro" id="IPR015424">
    <property type="entry name" value="PyrdxlP-dep_Trfase"/>
</dbReference>
<gene>
    <name evidence="3" type="ORF">EWH70_13740</name>
</gene>
<comment type="caution">
    <text evidence="3">The sequence shown here is derived from an EMBL/GenBank/DDBJ whole genome shotgun (WGS) entry which is preliminary data.</text>
</comment>
<keyword evidence="3" id="KW-0808">Transferase</keyword>
<dbReference type="Gene3D" id="3.90.1150.10">
    <property type="entry name" value="Aspartate Aminotransferase, domain 1"/>
    <property type="match status" value="1"/>
</dbReference>
<dbReference type="AlphaFoldDB" id="A0A4Q7J913"/>
<protein>
    <submittedName>
        <fullName evidence="3">Aminotransferase class V-fold PLP-dependent enzyme</fullName>
    </submittedName>
</protein>
<keyword evidence="3" id="KW-0032">Aminotransferase</keyword>
<dbReference type="RefSeq" id="WP_130475741.1">
    <property type="nucleotide sequence ID" value="NZ_SFCC01000006.1"/>
</dbReference>
<evidence type="ECO:0000313" key="4">
    <source>
        <dbReference type="Proteomes" id="UP000292003"/>
    </source>
</evidence>
<proteinExistence type="predicted"/>
<dbReference type="EMBL" id="SFCC01000006">
    <property type="protein sequence ID" value="RZQ63488.1"/>
    <property type="molecule type" value="Genomic_DNA"/>
</dbReference>
<feature type="domain" description="Aminotransferase class V" evidence="2">
    <location>
        <begin position="87"/>
        <end position="332"/>
    </location>
</feature>
<dbReference type="InterPro" id="IPR000192">
    <property type="entry name" value="Aminotrans_V_dom"/>
</dbReference>
<dbReference type="PANTHER" id="PTHR43586">
    <property type="entry name" value="CYSTEINE DESULFURASE"/>
    <property type="match status" value="1"/>
</dbReference>
<dbReference type="Pfam" id="PF00266">
    <property type="entry name" value="Aminotran_5"/>
    <property type="match status" value="1"/>
</dbReference>
<evidence type="ECO:0000259" key="2">
    <source>
        <dbReference type="Pfam" id="PF00266"/>
    </source>
</evidence>
<dbReference type="Proteomes" id="UP000292003">
    <property type="component" value="Unassembled WGS sequence"/>
</dbReference>
<sequence>MRDEFAEPLGYLDFGRFGPLSRTVHRVRHEAGERAVAAPDGFVDAVMRDEEQALAVAARLTGFPVDAVVTQPNTSTGLLHAAFGLPPGDVLVSTGEFPANLHPWQRAADAGRVRVRPLHPADGRVTPELVRAALDDRVVALAVSAVDSRTGYRADLPGLRDVLGDRLLIVDAIQGFGVTDEDWTVADVVATGGQKWLRSGWGTGFLACSPRALDRLNPTLSGWAGSADPAAFDRVAPAAAGAARFALTRLDPIAGAGFAAGLRLVESIGVARIEAVVAERVGELVQVVRSAGGLAAPRRSGILPVSVPGVPGPALAAALAGHGVTATTRPGHVRLSVHASTLSEVADLVHAGVKAARA</sequence>
<evidence type="ECO:0000256" key="1">
    <source>
        <dbReference type="ARBA" id="ARBA00023194"/>
    </source>
</evidence>
<accession>A0A4Q7J913</accession>
<organism evidence="3 4">
    <name type="scientific">Amycolatopsis suaedae</name>
    <dbReference type="NCBI Taxonomy" id="2510978"/>
    <lineage>
        <taxon>Bacteria</taxon>
        <taxon>Bacillati</taxon>
        <taxon>Actinomycetota</taxon>
        <taxon>Actinomycetes</taxon>
        <taxon>Pseudonocardiales</taxon>
        <taxon>Pseudonocardiaceae</taxon>
        <taxon>Amycolatopsis</taxon>
    </lineage>
</organism>
<dbReference type="OrthoDB" id="4743071at2"/>
<dbReference type="InterPro" id="IPR015421">
    <property type="entry name" value="PyrdxlP-dep_Trfase_major"/>
</dbReference>
<dbReference type="GO" id="GO:0017000">
    <property type="term" value="P:antibiotic biosynthetic process"/>
    <property type="evidence" value="ECO:0007669"/>
    <property type="project" value="UniProtKB-KW"/>
</dbReference>
<keyword evidence="4" id="KW-1185">Reference proteome</keyword>
<dbReference type="InterPro" id="IPR015422">
    <property type="entry name" value="PyrdxlP-dep_Trfase_small"/>
</dbReference>
<dbReference type="SUPFAM" id="SSF53383">
    <property type="entry name" value="PLP-dependent transferases"/>
    <property type="match status" value="1"/>
</dbReference>
<dbReference type="Gene3D" id="3.40.640.10">
    <property type="entry name" value="Type I PLP-dependent aspartate aminotransferase-like (Major domain)"/>
    <property type="match status" value="1"/>
</dbReference>